<feature type="domain" description="SLH" evidence="2">
    <location>
        <begin position="86"/>
        <end position="149"/>
    </location>
</feature>
<organism evidence="3">
    <name type="scientific">Planktothricoides raciborskii GIHE-MW2</name>
    <dbReference type="NCBI Taxonomy" id="2792601"/>
    <lineage>
        <taxon>Bacteria</taxon>
        <taxon>Bacillati</taxon>
        <taxon>Cyanobacteriota</taxon>
        <taxon>Cyanophyceae</taxon>
        <taxon>Oscillatoriophycideae</taxon>
        <taxon>Oscillatoriales</taxon>
        <taxon>Oscillatoriaceae</taxon>
        <taxon>Planktothricoides</taxon>
    </lineage>
</organism>
<sequence>MFSRKIISLCSLLLCLETGSLMVQAQEVDSSRDAYGNRTQEIIQMGLMTNYPDGQFHPERVLSRAQLATILVKTFGLDQRIPGQENNLRVSDVPNDHWAFDNIQLVLQNRILHMDEQGRFFPDQPVTRAAGFATFAQAYGVLSLSDAEISRILSSYPDSDRIPGWARRAIASAIFEELVNIDSANNRLNPDQLMTRGDMVYALSQYLAKQENPGTIPTIPLE</sequence>
<keyword evidence="1" id="KW-0732">Signal</keyword>
<dbReference type="RefSeq" id="WP_231636778.1">
    <property type="nucleotide sequence ID" value="NZ_CP159837.1"/>
</dbReference>
<feature type="domain" description="SLH" evidence="2">
    <location>
        <begin position="153"/>
        <end position="217"/>
    </location>
</feature>
<dbReference type="Pfam" id="PF00395">
    <property type="entry name" value="SLH"/>
    <property type="match status" value="3"/>
</dbReference>
<dbReference type="AlphaFoldDB" id="A0AAU8JG49"/>
<name>A0AAU8JG49_9CYAN</name>
<proteinExistence type="predicted"/>
<dbReference type="EMBL" id="CP159837">
    <property type="protein sequence ID" value="XCM38188.1"/>
    <property type="molecule type" value="Genomic_DNA"/>
</dbReference>
<feature type="signal peptide" evidence="1">
    <location>
        <begin position="1"/>
        <end position="25"/>
    </location>
</feature>
<evidence type="ECO:0000259" key="2">
    <source>
        <dbReference type="PROSITE" id="PS51272"/>
    </source>
</evidence>
<protein>
    <submittedName>
        <fullName evidence="3">S-layer homology domain-containing protein</fullName>
    </submittedName>
</protein>
<feature type="domain" description="SLH" evidence="2">
    <location>
        <begin position="21"/>
        <end position="85"/>
    </location>
</feature>
<feature type="chain" id="PRO_5043448356" evidence="1">
    <location>
        <begin position="26"/>
        <end position="222"/>
    </location>
</feature>
<gene>
    <name evidence="3" type="ORF">ABWT76_001020</name>
</gene>
<evidence type="ECO:0000256" key="1">
    <source>
        <dbReference type="SAM" id="SignalP"/>
    </source>
</evidence>
<dbReference type="InterPro" id="IPR001119">
    <property type="entry name" value="SLH_dom"/>
</dbReference>
<dbReference type="PROSITE" id="PS51272">
    <property type="entry name" value="SLH"/>
    <property type="match status" value="3"/>
</dbReference>
<evidence type="ECO:0000313" key="3">
    <source>
        <dbReference type="EMBL" id="XCM38188.1"/>
    </source>
</evidence>
<accession>A0AAU8JG49</accession>
<reference evidence="3" key="1">
    <citation type="submission" date="2024-07" db="EMBL/GenBank/DDBJ databases">
        <authorList>
            <person name="Kim Y.J."/>
            <person name="Jeong J.Y."/>
        </authorList>
    </citation>
    <scope>NUCLEOTIDE SEQUENCE</scope>
    <source>
        <strain evidence="3">GIHE-MW2</strain>
    </source>
</reference>